<accession>A0AAE1FA45</accession>
<dbReference type="Proteomes" id="UP001286313">
    <property type="component" value="Unassembled WGS sequence"/>
</dbReference>
<proteinExistence type="predicted"/>
<keyword evidence="1" id="KW-0732">Signal</keyword>
<feature type="signal peptide" evidence="1">
    <location>
        <begin position="1"/>
        <end position="23"/>
    </location>
</feature>
<evidence type="ECO:0000313" key="3">
    <source>
        <dbReference type="Proteomes" id="UP001286313"/>
    </source>
</evidence>
<protein>
    <submittedName>
        <fullName evidence="2">Uncharacterized protein</fullName>
    </submittedName>
</protein>
<keyword evidence="3" id="KW-1185">Reference proteome</keyword>
<name>A0AAE1FA45_PETCI</name>
<comment type="caution">
    <text evidence="2">The sequence shown here is derived from an EMBL/GenBank/DDBJ whole genome shotgun (WGS) entry which is preliminary data.</text>
</comment>
<evidence type="ECO:0000256" key="1">
    <source>
        <dbReference type="SAM" id="SignalP"/>
    </source>
</evidence>
<gene>
    <name evidence="2" type="ORF">Pcinc_025347</name>
</gene>
<feature type="chain" id="PRO_5042200128" evidence="1">
    <location>
        <begin position="24"/>
        <end position="105"/>
    </location>
</feature>
<dbReference type="EMBL" id="JAWQEG010002850">
    <property type="protein sequence ID" value="KAK3869342.1"/>
    <property type="molecule type" value="Genomic_DNA"/>
</dbReference>
<sequence>MKTLTVCLMVMMVMVMMVKKAEGRPNNYKPFRFLFESDSDPGVFDDAHRPAKISGPFLNVGIIKPPTLGCARCQTRTRNGRCKDIFDCDNGSGGDGVFLPFSMLA</sequence>
<organism evidence="2 3">
    <name type="scientific">Petrolisthes cinctipes</name>
    <name type="common">Flat porcelain crab</name>
    <dbReference type="NCBI Taxonomy" id="88211"/>
    <lineage>
        <taxon>Eukaryota</taxon>
        <taxon>Metazoa</taxon>
        <taxon>Ecdysozoa</taxon>
        <taxon>Arthropoda</taxon>
        <taxon>Crustacea</taxon>
        <taxon>Multicrustacea</taxon>
        <taxon>Malacostraca</taxon>
        <taxon>Eumalacostraca</taxon>
        <taxon>Eucarida</taxon>
        <taxon>Decapoda</taxon>
        <taxon>Pleocyemata</taxon>
        <taxon>Anomura</taxon>
        <taxon>Galatheoidea</taxon>
        <taxon>Porcellanidae</taxon>
        <taxon>Petrolisthes</taxon>
    </lineage>
</organism>
<reference evidence="2" key="1">
    <citation type="submission" date="2023-10" db="EMBL/GenBank/DDBJ databases">
        <title>Genome assemblies of two species of porcelain crab, Petrolisthes cinctipes and Petrolisthes manimaculis (Anomura: Porcellanidae).</title>
        <authorList>
            <person name="Angst P."/>
        </authorList>
    </citation>
    <scope>NUCLEOTIDE SEQUENCE</scope>
    <source>
        <strain evidence="2">PB745_01</strain>
        <tissue evidence="2">Gill</tissue>
    </source>
</reference>
<dbReference type="AlphaFoldDB" id="A0AAE1FA45"/>
<evidence type="ECO:0000313" key="2">
    <source>
        <dbReference type="EMBL" id="KAK3869342.1"/>
    </source>
</evidence>